<feature type="transmembrane region" description="Helical" evidence="8">
    <location>
        <begin position="98"/>
        <end position="125"/>
    </location>
</feature>
<evidence type="ECO:0000313" key="11">
    <source>
        <dbReference type="Proteomes" id="UP001499841"/>
    </source>
</evidence>
<protein>
    <submittedName>
        <fullName evidence="10">TRAP transporter large permease</fullName>
    </submittedName>
</protein>
<feature type="region of interest" description="Disordered" evidence="7">
    <location>
        <begin position="237"/>
        <end position="269"/>
    </location>
</feature>
<feature type="transmembrane region" description="Helical" evidence="8">
    <location>
        <begin position="6"/>
        <end position="39"/>
    </location>
</feature>
<dbReference type="EMBL" id="BAABBA010000023">
    <property type="protein sequence ID" value="GAA3509174.1"/>
    <property type="molecule type" value="Genomic_DNA"/>
</dbReference>
<feature type="transmembrane region" description="Helical" evidence="8">
    <location>
        <begin position="334"/>
        <end position="361"/>
    </location>
</feature>
<evidence type="ECO:0000256" key="8">
    <source>
        <dbReference type="SAM" id="Phobius"/>
    </source>
</evidence>
<evidence type="ECO:0000256" key="1">
    <source>
        <dbReference type="ARBA" id="ARBA00004429"/>
    </source>
</evidence>
<keyword evidence="5 8" id="KW-1133">Transmembrane helix</keyword>
<feature type="transmembrane region" description="Helical" evidence="8">
    <location>
        <begin position="60"/>
        <end position="78"/>
    </location>
</feature>
<accession>A0ABP6UJH8</accession>
<dbReference type="Pfam" id="PF06808">
    <property type="entry name" value="DctM"/>
    <property type="match status" value="1"/>
</dbReference>
<dbReference type="Proteomes" id="UP001499841">
    <property type="component" value="Unassembled WGS sequence"/>
</dbReference>
<feature type="transmembrane region" description="Helical" evidence="8">
    <location>
        <begin position="173"/>
        <end position="197"/>
    </location>
</feature>
<feature type="transmembrane region" description="Helical" evidence="8">
    <location>
        <begin position="281"/>
        <end position="314"/>
    </location>
</feature>
<evidence type="ECO:0000256" key="4">
    <source>
        <dbReference type="ARBA" id="ARBA00022692"/>
    </source>
</evidence>
<dbReference type="PANTHER" id="PTHR33362:SF5">
    <property type="entry name" value="C4-DICARBOXYLATE TRAP TRANSPORTER LARGE PERMEASE PROTEIN DCTM"/>
    <property type="match status" value="1"/>
</dbReference>
<evidence type="ECO:0000256" key="3">
    <source>
        <dbReference type="ARBA" id="ARBA00022519"/>
    </source>
</evidence>
<dbReference type="PANTHER" id="PTHR33362">
    <property type="entry name" value="SIALIC ACID TRAP TRANSPORTER PERMEASE PROTEIN SIAT-RELATED"/>
    <property type="match status" value="1"/>
</dbReference>
<evidence type="ECO:0000256" key="2">
    <source>
        <dbReference type="ARBA" id="ARBA00022475"/>
    </source>
</evidence>
<organism evidence="10 11">
    <name type="scientific">Georgenia daeguensis</name>
    <dbReference type="NCBI Taxonomy" id="908355"/>
    <lineage>
        <taxon>Bacteria</taxon>
        <taxon>Bacillati</taxon>
        <taxon>Actinomycetota</taxon>
        <taxon>Actinomycetes</taxon>
        <taxon>Micrococcales</taxon>
        <taxon>Bogoriellaceae</taxon>
        <taxon>Georgenia</taxon>
    </lineage>
</organism>
<evidence type="ECO:0000256" key="6">
    <source>
        <dbReference type="ARBA" id="ARBA00023136"/>
    </source>
</evidence>
<keyword evidence="3" id="KW-0997">Cell inner membrane</keyword>
<sequence>MSVELILVVVGVVFLALLVAETPIAFCLAGAGVLGIALMKSVGVADGAMGSVPFSATSNYSLTVIPMYVLLGMLALHGKLATRLYAVASRLLGWLPGGLGIATVGACAGFAAVSGSSIATAATIGKLATAEMRRYGYPAALAGGIVAAAGSLGVLIPPSILIVLYSIMAEVSIGSMLVAGIVPGIVLAGAYAAYVLVQAKRLDLSAGKNLATELAVAGGLSTATQATASTAQAATATRSMNAAPGGSHTGGGTAVATLEHDNDDAEGPENPTSFQMVRAVVWIVLIFAAILSGVFTGVFTVIESAAVGALLALVMMVVESGKSGPRVVFHRLKVAALESTSVIAMAFGMVIGAMILTRFLVMARVPNRLSEWVTSLDVAPTIVVIAILLSLIPLGMFLESLSILVIVVPLVAPVVHELGFDPIWFGILFVMMVELGLITPPVGMNVFVTATTSRISVEKVFRGAMPLFLVSLAVVALLFVVPEIVTWLPDLLSD</sequence>
<comment type="caution">
    <text evidence="10">The sequence shown here is derived from an EMBL/GenBank/DDBJ whole genome shotgun (WGS) entry which is preliminary data.</text>
</comment>
<keyword evidence="4 8" id="KW-0812">Transmembrane</keyword>
<feature type="transmembrane region" description="Helical" evidence="8">
    <location>
        <begin position="460"/>
        <end position="481"/>
    </location>
</feature>
<feature type="transmembrane region" description="Helical" evidence="8">
    <location>
        <begin position="423"/>
        <end position="448"/>
    </location>
</feature>
<feature type="domain" description="TRAP C4-dicarboxylate transport system permease DctM subunit" evidence="9">
    <location>
        <begin position="12"/>
        <end position="484"/>
    </location>
</feature>
<dbReference type="InterPro" id="IPR010656">
    <property type="entry name" value="DctM"/>
</dbReference>
<feature type="transmembrane region" description="Helical" evidence="8">
    <location>
        <begin position="137"/>
        <end position="167"/>
    </location>
</feature>
<dbReference type="InterPro" id="IPR004681">
    <property type="entry name" value="TRAP_DctM"/>
</dbReference>
<evidence type="ECO:0000256" key="7">
    <source>
        <dbReference type="SAM" id="MobiDB-lite"/>
    </source>
</evidence>
<name>A0ABP6UJH8_9MICO</name>
<proteinExistence type="predicted"/>
<keyword evidence="6 8" id="KW-0472">Membrane</keyword>
<reference evidence="11" key="1">
    <citation type="journal article" date="2019" name="Int. J. Syst. Evol. Microbiol.">
        <title>The Global Catalogue of Microorganisms (GCM) 10K type strain sequencing project: providing services to taxonomists for standard genome sequencing and annotation.</title>
        <authorList>
            <consortium name="The Broad Institute Genomics Platform"/>
            <consortium name="The Broad Institute Genome Sequencing Center for Infectious Disease"/>
            <person name="Wu L."/>
            <person name="Ma J."/>
        </authorList>
    </citation>
    <scope>NUCLEOTIDE SEQUENCE [LARGE SCALE GENOMIC DNA]</scope>
    <source>
        <strain evidence="11">JCM 17459</strain>
    </source>
</reference>
<feature type="transmembrane region" description="Helical" evidence="8">
    <location>
        <begin position="382"/>
        <end position="411"/>
    </location>
</feature>
<gene>
    <name evidence="10" type="ORF">GCM10022262_35390</name>
</gene>
<evidence type="ECO:0000256" key="5">
    <source>
        <dbReference type="ARBA" id="ARBA00022989"/>
    </source>
</evidence>
<comment type="subcellular location">
    <subcellularLocation>
        <location evidence="1">Cell inner membrane</location>
        <topology evidence="1">Multi-pass membrane protein</topology>
    </subcellularLocation>
</comment>
<evidence type="ECO:0000259" key="9">
    <source>
        <dbReference type="Pfam" id="PF06808"/>
    </source>
</evidence>
<evidence type="ECO:0000313" key="10">
    <source>
        <dbReference type="EMBL" id="GAA3509174.1"/>
    </source>
</evidence>
<keyword evidence="11" id="KW-1185">Reference proteome</keyword>
<dbReference type="RefSeq" id="WP_345044141.1">
    <property type="nucleotide sequence ID" value="NZ_BAABBA010000023.1"/>
</dbReference>
<keyword evidence="2" id="KW-1003">Cell membrane</keyword>